<organism evidence="9">
    <name type="scientific">Nippostrongylus brasiliensis</name>
    <name type="common">Rat hookworm</name>
    <dbReference type="NCBI Taxonomy" id="27835"/>
    <lineage>
        <taxon>Eukaryota</taxon>
        <taxon>Metazoa</taxon>
        <taxon>Ecdysozoa</taxon>
        <taxon>Nematoda</taxon>
        <taxon>Chromadorea</taxon>
        <taxon>Rhabditida</taxon>
        <taxon>Rhabditina</taxon>
        <taxon>Rhabditomorpha</taxon>
        <taxon>Strongyloidea</taxon>
        <taxon>Heligmosomidae</taxon>
        <taxon>Nippostrongylus</taxon>
    </lineage>
</organism>
<dbReference type="OMA" id="NMNTSCG"/>
<dbReference type="PANTHER" id="PTHR24353:SF37">
    <property type="entry name" value="CAMP-DEPENDENT PROTEIN KINASE CATALYTIC SUBUNIT PRKX"/>
    <property type="match status" value="1"/>
</dbReference>
<keyword evidence="8" id="KW-1185">Reference proteome</keyword>
<dbReference type="SUPFAM" id="SSF56112">
    <property type="entry name" value="Protein kinase-like (PK-like)"/>
    <property type="match status" value="1"/>
</dbReference>
<dbReference type="Proteomes" id="UP000271162">
    <property type="component" value="Unassembled WGS sequence"/>
</dbReference>
<evidence type="ECO:0000256" key="3">
    <source>
        <dbReference type="ARBA" id="ARBA00022741"/>
    </source>
</evidence>
<feature type="domain" description="Protein kinase" evidence="6">
    <location>
        <begin position="1"/>
        <end position="87"/>
    </location>
</feature>
<evidence type="ECO:0000256" key="4">
    <source>
        <dbReference type="ARBA" id="ARBA00022777"/>
    </source>
</evidence>
<gene>
    <name evidence="7" type="ORF">NBR_LOCUS18503</name>
</gene>
<evidence type="ECO:0000256" key="2">
    <source>
        <dbReference type="ARBA" id="ARBA00022679"/>
    </source>
</evidence>
<keyword evidence="4" id="KW-0418">Kinase</keyword>
<dbReference type="PROSITE" id="PS50011">
    <property type="entry name" value="PROTEIN_KINASE_DOM"/>
    <property type="match status" value="1"/>
</dbReference>
<dbReference type="InterPro" id="IPR011009">
    <property type="entry name" value="Kinase-like_dom_sf"/>
</dbReference>
<reference evidence="7 8" key="2">
    <citation type="submission" date="2018-11" db="EMBL/GenBank/DDBJ databases">
        <authorList>
            <consortium name="Pathogen Informatics"/>
        </authorList>
    </citation>
    <scope>NUCLEOTIDE SEQUENCE [LARGE SCALE GENOMIC DNA]</scope>
</reference>
<keyword evidence="1" id="KW-0723">Serine/threonine-protein kinase</keyword>
<dbReference type="STRING" id="27835.A0A0N4YMS9"/>
<evidence type="ECO:0000313" key="9">
    <source>
        <dbReference type="WBParaSite" id="NBR_0001850201-mRNA-1"/>
    </source>
</evidence>
<evidence type="ECO:0000313" key="7">
    <source>
        <dbReference type="EMBL" id="VDL82228.1"/>
    </source>
</evidence>
<dbReference type="WBParaSite" id="NBR_0001850201-mRNA-1">
    <property type="protein sequence ID" value="NBR_0001850201-mRNA-1"/>
    <property type="gene ID" value="NBR_0001850201"/>
</dbReference>
<evidence type="ECO:0000259" key="6">
    <source>
        <dbReference type="PROSITE" id="PS50011"/>
    </source>
</evidence>
<keyword evidence="5" id="KW-0067">ATP-binding</keyword>
<sequence>MNQFNHSIEVYRDLKPENLLLSKEGHVKLTDFGLAKVLKGKTYTICGTAEYIAPEVFLRKGYGVDVDWYDVVEVSSEFLFFIHYSIV</sequence>
<keyword evidence="3" id="KW-0547">Nucleotide-binding</keyword>
<name>A0A0N4YMS9_NIPBR</name>
<protein>
    <submittedName>
        <fullName evidence="9">cAMP-dependent protein kinase catalytic subunit PRKX (inferred by orthology to a human protein)</fullName>
    </submittedName>
</protein>
<accession>A0A0N4YMS9</accession>
<evidence type="ECO:0000256" key="1">
    <source>
        <dbReference type="ARBA" id="ARBA00022527"/>
    </source>
</evidence>
<proteinExistence type="predicted"/>
<dbReference type="PANTHER" id="PTHR24353">
    <property type="entry name" value="CYCLIC NUCLEOTIDE-DEPENDENT PROTEIN KINASE"/>
    <property type="match status" value="1"/>
</dbReference>
<dbReference type="AlphaFoldDB" id="A0A0N4YMS9"/>
<dbReference type="InterPro" id="IPR000719">
    <property type="entry name" value="Prot_kinase_dom"/>
</dbReference>
<dbReference type="Pfam" id="PF00069">
    <property type="entry name" value="Pkinase"/>
    <property type="match status" value="1"/>
</dbReference>
<evidence type="ECO:0000313" key="8">
    <source>
        <dbReference type="Proteomes" id="UP000271162"/>
    </source>
</evidence>
<dbReference type="GO" id="GO:0005952">
    <property type="term" value="C:cAMP-dependent protein kinase complex"/>
    <property type="evidence" value="ECO:0007669"/>
    <property type="project" value="TreeGrafter"/>
</dbReference>
<dbReference type="GO" id="GO:0004691">
    <property type="term" value="F:cAMP-dependent protein kinase activity"/>
    <property type="evidence" value="ECO:0007669"/>
    <property type="project" value="TreeGrafter"/>
</dbReference>
<reference evidence="9" key="1">
    <citation type="submission" date="2017-02" db="UniProtKB">
        <authorList>
            <consortium name="WormBaseParasite"/>
        </authorList>
    </citation>
    <scope>IDENTIFICATION</scope>
</reference>
<dbReference type="EMBL" id="UYSL01023474">
    <property type="protein sequence ID" value="VDL82228.1"/>
    <property type="molecule type" value="Genomic_DNA"/>
</dbReference>
<keyword evidence="2" id="KW-0808">Transferase</keyword>
<evidence type="ECO:0000256" key="5">
    <source>
        <dbReference type="ARBA" id="ARBA00022840"/>
    </source>
</evidence>
<dbReference type="Gene3D" id="1.10.510.10">
    <property type="entry name" value="Transferase(Phosphotransferase) domain 1"/>
    <property type="match status" value="1"/>
</dbReference>
<dbReference type="GO" id="GO:0005524">
    <property type="term" value="F:ATP binding"/>
    <property type="evidence" value="ECO:0007669"/>
    <property type="project" value="UniProtKB-KW"/>
</dbReference>